<keyword evidence="2" id="KW-1185">Reference proteome</keyword>
<name>A0A2J5I2Q8_9EURO</name>
<dbReference type="EMBL" id="KZ559514">
    <property type="protein sequence ID" value="PLN84113.1"/>
    <property type="molecule type" value="Genomic_DNA"/>
</dbReference>
<reference evidence="2" key="1">
    <citation type="submission" date="2017-12" db="EMBL/GenBank/DDBJ databases">
        <authorList>
            <consortium name="DOE Joint Genome Institute"/>
            <person name="Mondo S.J."/>
            <person name="Kjaerbolling I."/>
            <person name="Vesth T.C."/>
            <person name="Frisvad J.C."/>
            <person name="Nybo J.L."/>
            <person name="Theobald S."/>
            <person name="Kuo A."/>
            <person name="Bowyer P."/>
            <person name="Matsuda Y."/>
            <person name="Lyhne E.K."/>
            <person name="Kogle M.E."/>
            <person name="Clum A."/>
            <person name="Lipzen A."/>
            <person name="Salamov A."/>
            <person name="Ngan C.Y."/>
            <person name="Daum C."/>
            <person name="Chiniquy J."/>
            <person name="Barry K."/>
            <person name="LaButti K."/>
            <person name="Haridas S."/>
            <person name="Simmons B.A."/>
            <person name="Magnuson J.K."/>
            <person name="Mortensen U.H."/>
            <person name="Larsen T.O."/>
            <person name="Grigoriev I.V."/>
            <person name="Baker S.E."/>
            <person name="Andersen M.R."/>
            <person name="Nordberg H.P."/>
            <person name="Cantor M.N."/>
            <person name="Hua S.X."/>
        </authorList>
    </citation>
    <scope>NUCLEOTIDE SEQUENCE [LARGE SCALE GENOMIC DNA]</scope>
    <source>
        <strain evidence="2">IBT 19404</strain>
    </source>
</reference>
<proteinExistence type="predicted"/>
<dbReference type="Proteomes" id="UP000235023">
    <property type="component" value="Unassembled WGS sequence"/>
</dbReference>
<gene>
    <name evidence="1" type="ORF">BDW42DRAFT_163662</name>
</gene>
<protein>
    <submittedName>
        <fullName evidence="1">Uncharacterized protein</fullName>
    </submittedName>
</protein>
<accession>A0A2J5I2Q8</accession>
<sequence>MRFLSCTMTKSLGLELGSGASRDYDTNFTNIRTEARFGQLGNNLDVQLDQQAPKLYTCILCFHQLISLVIDSTLSPKILPTVQESTRKTCGMRDQPRFLCSRERPFATRRCEVGMLWALCRLVLDFSHLSRSLRCDFASSNVARSYLLGGPEAPITTLVRHLLPMTHLR</sequence>
<organism evidence="1 2">
    <name type="scientific">Aspergillus taichungensis</name>
    <dbReference type="NCBI Taxonomy" id="482145"/>
    <lineage>
        <taxon>Eukaryota</taxon>
        <taxon>Fungi</taxon>
        <taxon>Dikarya</taxon>
        <taxon>Ascomycota</taxon>
        <taxon>Pezizomycotina</taxon>
        <taxon>Eurotiomycetes</taxon>
        <taxon>Eurotiomycetidae</taxon>
        <taxon>Eurotiales</taxon>
        <taxon>Aspergillaceae</taxon>
        <taxon>Aspergillus</taxon>
        <taxon>Aspergillus subgen. Circumdati</taxon>
    </lineage>
</organism>
<evidence type="ECO:0000313" key="1">
    <source>
        <dbReference type="EMBL" id="PLN84113.1"/>
    </source>
</evidence>
<evidence type="ECO:0000313" key="2">
    <source>
        <dbReference type="Proteomes" id="UP000235023"/>
    </source>
</evidence>
<dbReference type="AlphaFoldDB" id="A0A2J5I2Q8"/>